<keyword evidence="2" id="KW-0378">Hydrolase</keyword>
<feature type="domain" description="Sulfatase N-terminal" evidence="1">
    <location>
        <begin position="6"/>
        <end position="300"/>
    </location>
</feature>
<dbReference type="SUPFAM" id="SSF53649">
    <property type="entry name" value="Alkaline phosphatase-like"/>
    <property type="match status" value="1"/>
</dbReference>
<name>A0A955HYQ3_9BACT</name>
<reference evidence="2" key="2">
    <citation type="journal article" date="2021" name="Microbiome">
        <title>Successional dynamics and alternative stable states in a saline activated sludge microbial community over 9 years.</title>
        <authorList>
            <person name="Wang Y."/>
            <person name="Ye J."/>
            <person name="Ju F."/>
            <person name="Liu L."/>
            <person name="Boyd J.A."/>
            <person name="Deng Y."/>
            <person name="Parks D.H."/>
            <person name="Jiang X."/>
            <person name="Yin X."/>
            <person name="Woodcroft B.J."/>
            <person name="Tyson G.W."/>
            <person name="Hugenholtz P."/>
            <person name="Polz M.F."/>
            <person name="Zhang T."/>
        </authorList>
    </citation>
    <scope>NUCLEOTIDE SEQUENCE</scope>
    <source>
        <strain evidence="2">HKST-UBA16</strain>
    </source>
</reference>
<dbReference type="InterPro" id="IPR052701">
    <property type="entry name" value="GAG_Ulvan_Degrading_Sulfatases"/>
</dbReference>
<sequence>MDKDTNYVFIICDCLRVEQAYDTEIMPFLNKLKELNSSSDRAYTNAPSTHFAVPALMTGFIPFQRTRYAGINDDNSDEFLAKIFQEQGFRTYGITTNAVTSRAFGYNYGWDYFEDYWGDMKSLNEVKKGIVKSLPEPIREHIIKPIFKMLRGKVLTPVKVKEDIRGGKIVKTLEKLQLKKKTGNFIFLHFMEPHSPYIPKELSKKQQIKAVELNNKLQYQPEELNEDEIKDLKDLYIQECKDLDKCLEHVFEALKNLLEIDKTRIVITADHGEAFNETGYTEHKTDCPIDNMSHLTVPLVTVNLPLDKKNDYWSVDINRMFNPASKGFKGTERAICVGYKSLKGSSVKKKKYTTSYIFDLKNSRKIDDIASLPFKTSSSKSDEEILEDISI</sequence>
<dbReference type="GO" id="GO:0016787">
    <property type="term" value="F:hydrolase activity"/>
    <property type="evidence" value="ECO:0007669"/>
    <property type="project" value="UniProtKB-KW"/>
</dbReference>
<dbReference type="Pfam" id="PF00884">
    <property type="entry name" value="Sulfatase"/>
    <property type="match status" value="1"/>
</dbReference>
<gene>
    <name evidence="2" type="ORF">KC622_00535</name>
</gene>
<evidence type="ECO:0000313" key="2">
    <source>
        <dbReference type="EMBL" id="MCA9374796.1"/>
    </source>
</evidence>
<dbReference type="EMBL" id="JAGQLM010000021">
    <property type="protein sequence ID" value="MCA9374796.1"/>
    <property type="molecule type" value="Genomic_DNA"/>
</dbReference>
<evidence type="ECO:0000259" key="1">
    <source>
        <dbReference type="Pfam" id="PF00884"/>
    </source>
</evidence>
<dbReference type="Proteomes" id="UP000748332">
    <property type="component" value="Unassembled WGS sequence"/>
</dbReference>
<dbReference type="InterPro" id="IPR017850">
    <property type="entry name" value="Alkaline_phosphatase_core_sf"/>
</dbReference>
<accession>A0A955HYQ3</accession>
<organism evidence="2 3">
    <name type="scientific">Candidatus Dojkabacteria bacterium</name>
    <dbReference type="NCBI Taxonomy" id="2099670"/>
    <lineage>
        <taxon>Bacteria</taxon>
        <taxon>Candidatus Dojkabacteria</taxon>
    </lineage>
</organism>
<dbReference type="InterPro" id="IPR000917">
    <property type="entry name" value="Sulfatase_N"/>
</dbReference>
<dbReference type="PANTHER" id="PTHR43751">
    <property type="entry name" value="SULFATASE"/>
    <property type="match status" value="1"/>
</dbReference>
<reference evidence="2" key="1">
    <citation type="submission" date="2020-04" db="EMBL/GenBank/DDBJ databases">
        <authorList>
            <person name="Zhang T."/>
        </authorList>
    </citation>
    <scope>NUCLEOTIDE SEQUENCE</scope>
    <source>
        <strain evidence="2">HKST-UBA16</strain>
    </source>
</reference>
<proteinExistence type="predicted"/>
<dbReference type="Gene3D" id="3.40.720.10">
    <property type="entry name" value="Alkaline Phosphatase, subunit A"/>
    <property type="match status" value="1"/>
</dbReference>
<comment type="caution">
    <text evidence="2">The sequence shown here is derived from an EMBL/GenBank/DDBJ whole genome shotgun (WGS) entry which is preliminary data.</text>
</comment>
<dbReference type="AlphaFoldDB" id="A0A955HYQ3"/>
<evidence type="ECO:0000313" key="3">
    <source>
        <dbReference type="Proteomes" id="UP000748332"/>
    </source>
</evidence>
<dbReference type="PANTHER" id="PTHR43751:SF3">
    <property type="entry name" value="SULFATASE N-TERMINAL DOMAIN-CONTAINING PROTEIN"/>
    <property type="match status" value="1"/>
</dbReference>
<protein>
    <submittedName>
        <fullName evidence="2">Sulfatase-like hydrolase/transferase</fullName>
    </submittedName>
</protein>